<proteinExistence type="predicted"/>
<dbReference type="RefSeq" id="WP_284284973.1">
    <property type="nucleotide sequence ID" value="NZ_BSUJ01000001.1"/>
</dbReference>
<keyword evidence="2" id="KW-1185">Reference proteome</keyword>
<protein>
    <recommendedName>
        <fullName evidence="3">CN hydrolase domain-containing protein</fullName>
    </recommendedName>
</protein>
<reference evidence="2" key="1">
    <citation type="journal article" date="2019" name="Int. J. Syst. Evol. Microbiol.">
        <title>The Global Catalogue of Microorganisms (GCM) 10K type strain sequencing project: providing services to taxonomists for standard genome sequencing and annotation.</title>
        <authorList>
            <consortium name="The Broad Institute Genomics Platform"/>
            <consortium name="The Broad Institute Genome Sequencing Center for Infectious Disease"/>
            <person name="Wu L."/>
            <person name="Ma J."/>
        </authorList>
    </citation>
    <scope>NUCLEOTIDE SEQUENCE [LARGE SCALE GENOMIC DNA]</scope>
    <source>
        <strain evidence="2">NBRC 105830</strain>
    </source>
</reference>
<sequence length="80" mass="8484">MQTPSAAWWLLGSPAEKSHPLMTPAEEMLGTLLVDRRGATILGTGSMADGLDLYYVLVPNARGIMIDPAGHPFCSFLPGA</sequence>
<organism evidence="1 2">
    <name type="scientific">Arsenicicoccus piscis</name>
    <dbReference type="NCBI Taxonomy" id="673954"/>
    <lineage>
        <taxon>Bacteria</taxon>
        <taxon>Bacillati</taxon>
        <taxon>Actinomycetota</taxon>
        <taxon>Actinomycetes</taxon>
        <taxon>Micrococcales</taxon>
        <taxon>Intrasporangiaceae</taxon>
        <taxon>Arsenicicoccus</taxon>
    </lineage>
</organism>
<accession>A0ABQ6HV78</accession>
<gene>
    <name evidence="1" type="ORF">GCM10025862_37890</name>
</gene>
<dbReference type="Proteomes" id="UP001157109">
    <property type="component" value="Unassembled WGS sequence"/>
</dbReference>
<evidence type="ECO:0000313" key="2">
    <source>
        <dbReference type="Proteomes" id="UP001157109"/>
    </source>
</evidence>
<evidence type="ECO:0000313" key="1">
    <source>
        <dbReference type="EMBL" id="GMA21768.1"/>
    </source>
</evidence>
<name>A0ABQ6HV78_9MICO</name>
<evidence type="ECO:0008006" key="3">
    <source>
        <dbReference type="Google" id="ProtNLM"/>
    </source>
</evidence>
<comment type="caution">
    <text evidence="1">The sequence shown here is derived from an EMBL/GenBank/DDBJ whole genome shotgun (WGS) entry which is preliminary data.</text>
</comment>
<dbReference type="EMBL" id="BSUJ01000001">
    <property type="protein sequence ID" value="GMA21768.1"/>
    <property type="molecule type" value="Genomic_DNA"/>
</dbReference>